<dbReference type="SUPFAM" id="SSF51658">
    <property type="entry name" value="Xylose isomerase-like"/>
    <property type="match status" value="1"/>
</dbReference>
<evidence type="ECO:0000313" key="1">
    <source>
        <dbReference type="EMBL" id="PKY10966.1"/>
    </source>
</evidence>
<dbReference type="PANTHER" id="PTHR42194:SF1">
    <property type="entry name" value="UPF0276 PROTEIN HI_1600"/>
    <property type="match status" value="1"/>
</dbReference>
<dbReference type="InParanoid" id="A0A2I1DM62"/>
<organism evidence="1 2">
    <name type="scientific">Acidithiobacillus marinus</name>
    <dbReference type="NCBI Taxonomy" id="187490"/>
    <lineage>
        <taxon>Bacteria</taxon>
        <taxon>Pseudomonadati</taxon>
        <taxon>Pseudomonadota</taxon>
        <taxon>Acidithiobacillia</taxon>
        <taxon>Acidithiobacillales</taxon>
        <taxon>Acidithiobacillaceae</taxon>
        <taxon>Acidithiobacillus</taxon>
    </lineage>
</organism>
<comment type="caution">
    <text evidence="1">The sequence shown here is derived from an EMBL/GenBank/DDBJ whole genome shotgun (WGS) entry which is preliminary data.</text>
</comment>
<name>A0A2I1DM62_9PROT</name>
<dbReference type="OrthoDB" id="9763101at2"/>
<dbReference type="EMBL" id="MXAV01000029">
    <property type="protein sequence ID" value="PKY10966.1"/>
    <property type="molecule type" value="Genomic_DNA"/>
</dbReference>
<dbReference type="InterPro" id="IPR007801">
    <property type="entry name" value="MbnB/TglH/ChrH"/>
</dbReference>
<dbReference type="InterPro" id="IPR036237">
    <property type="entry name" value="Xyl_isomerase-like_sf"/>
</dbReference>
<evidence type="ECO:0000313" key="2">
    <source>
        <dbReference type="Proteomes" id="UP000234329"/>
    </source>
</evidence>
<keyword evidence="2" id="KW-1185">Reference proteome</keyword>
<sequence length="277" mass="31506">MSIFSLPDQGVGLGLRREFLEDLLAHPRSGIDFFELAPENWIGFGGRPQRQLRQLTEAYPFIAHGLSLSIAGPDPLDTEFLQAVQDFLSEHSIHYYSEHLAFCADHGQLYDLLPLPLTEDMLDYVAERIQQVQDFLKIPLIIENTAYYGDYAQSSMSEQDFLLGLLHKSGCKLLLDLNNLYVNSSNHHYDARAFLRSMPTEHIVYQHVAGHQRHGQGWLIDTHDTAVTPAVWALLQYSRQLFGSKPTLLEWDNQIPPLPLLLQEAQKIRPPANPHVS</sequence>
<dbReference type="AlphaFoldDB" id="A0A2I1DM62"/>
<accession>A0A2I1DM62</accession>
<protein>
    <submittedName>
        <fullName evidence="1">Uncharacterized protein</fullName>
    </submittedName>
</protein>
<dbReference type="Proteomes" id="UP000234329">
    <property type="component" value="Unassembled WGS sequence"/>
</dbReference>
<proteinExistence type="predicted"/>
<dbReference type="Gene3D" id="3.20.20.150">
    <property type="entry name" value="Divalent-metal-dependent TIM barrel enzymes"/>
    <property type="match status" value="1"/>
</dbReference>
<reference evidence="1 2" key="1">
    <citation type="submission" date="2017-03" db="EMBL/GenBank/DDBJ databases">
        <title>Draft genime sequence of the acidophilic sulfur-oxidizing bacterium Acidithiobacillus sp. SH, isolated from seawater.</title>
        <authorList>
            <person name="Sharmin S."/>
            <person name="Tokuhisa M."/>
            <person name="Kanao T."/>
            <person name="Kamimura K."/>
        </authorList>
    </citation>
    <scope>NUCLEOTIDE SEQUENCE [LARGE SCALE GENOMIC DNA]</scope>
    <source>
        <strain evidence="1 2">SH</strain>
    </source>
</reference>
<gene>
    <name evidence="1" type="ORF">B1757_07005</name>
</gene>
<dbReference type="Pfam" id="PF05114">
    <property type="entry name" value="MbnB_TglH_ChrH"/>
    <property type="match status" value="1"/>
</dbReference>
<dbReference type="PANTHER" id="PTHR42194">
    <property type="entry name" value="UPF0276 PROTEIN HI_1600"/>
    <property type="match status" value="1"/>
</dbReference>
<dbReference type="RefSeq" id="WP_101537647.1">
    <property type="nucleotide sequence ID" value="NZ_MXAV01000029.1"/>
</dbReference>
<dbReference type="NCBIfam" id="NF003818">
    <property type="entry name" value="PRK05409.1"/>
    <property type="match status" value="1"/>
</dbReference>